<organism evidence="1 2">
    <name type="scientific">Paenibacillus anseongense</name>
    <dbReference type="NCBI Taxonomy" id="2682845"/>
    <lineage>
        <taxon>Bacteria</taxon>
        <taxon>Bacillati</taxon>
        <taxon>Bacillota</taxon>
        <taxon>Bacilli</taxon>
        <taxon>Bacillales</taxon>
        <taxon>Paenibacillaceae</taxon>
        <taxon>Paenibacillus</taxon>
    </lineage>
</organism>
<gene>
    <name evidence="1" type="ORF">GON05_23215</name>
</gene>
<reference evidence="1 2" key="1">
    <citation type="submission" date="2019-12" db="EMBL/GenBank/DDBJ databases">
        <authorList>
            <person name="Huq M.A."/>
        </authorList>
    </citation>
    <scope>NUCLEOTIDE SEQUENCE [LARGE SCALE GENOMIC DNA]</scope>
    <source>
        <strain evidence="1 2">MAH-34</strain>
    </source>
</reference>
<dbReference type="RefSeq" id="WP_157322362.1">
    <property type="nucleotide sequence ID" value="NZ_WSEM01000018.1"/>
</dbReference>
<keyword evidence="2" id="KW-1185">Reference proteome</keyword>
<evidence type="ECO:0000313" key="2">
    <source>
        <dbReference type="Proteomes" id="UP000467637"/>
    </source>
</evidence>
<protein>
    <recommendedName>
        <fullName evidence="3">DNA-binding protein</fullName>
    </recommendedName>
</protein>
<dbReference type="EMBL" id="WSEM01000018">
    <property type="protein sequence ID" value="MVQ37536.1"/>
    <property type="molecule type" value="Genomic_DNA"/>
</dbReference>
<sequence length="232" mass="26901">MSVNLIDKIQFEERKNDYVERIIDTDYVSTALFFKFLVHLLKEAEPAMQQWNDSIFNDKEVFKKHFKFLIEVIIQKETNEIQELAVQEPVHEEEKLVELYSTADLAKFCGVTQQTINNWIKEKRIVGVMKDGYRAHAKIAEDALVTFPTGAKILVSELKEAWEQENIEPVTDEITYLKYCIKEFENSYGDVFEKTLGAKTLLELTPQEETDATQWKSYLNRLGNAEASSSDT</sequence>
<evidence type="ECO:0008006" key="3">
    <source>
        <dbReference type="Google" id="ProtNLM"/>
    </source>
</evidence>
<proteinExistence type="predicted"/>
<comment type="caution">
    <text evidence="1">The sequence shown here is derived from an EMBL/GenBank/DDBJ whole genome shotgun (WGS) entry which is preliminary data.</text>
</comment>
<dbReference type="Proteomes" id="UP000467637">
    <property type="component" value="Unassembled WGS sequence"/>
</dbReference>
<accession>A0ABW9UEU7</accession>
<evidence type="ECO:0000313" key="1">
    <source>
        <dbReference type="EMBL" id="MVQ37536.1"/>
    </source>
</evidence>
<name>A0ABW9UEU7_9BACL</name>